<dbReference type="Pfam" id="PF13566">
    <property type="entry name" value="DUF4130"/>
    <property type="match status" value="1"/>
</dbReference>
<reference evidence="2" key="1">
    <citation type="submission" date="2019-08" db="EMBL/GenBank/DDBJ databases">
        <authorList>
            <person name="Kucharzyk K."/>
            <person name="Murdoch R.W."/>
            <person name="Higgins S."/>
            <person name="Loffler F."/>
        </authorList>
    </citation>
    <scope>NUCLEOTIDE SEQUENCE</scope>
</reference>
<sequence length="255" mass="30609">MIIFTYDKTFDGLLSCVFFAYEQKKFPDFILSESDQKPLFVDEQYRIITEKEKSLRVWKALEKKLSKIAQNMMLSVWLSELPETEMLLFRYIRKNIDHPEGVEMNFGDDDVLRIKEIAQKVAKEAEQLRQFVRFQETADGIYFAPVSPRYDVLSLIVSHFQSRYAGQPWIIYDTNRNTGLYYDTRSVVEVSFSQKDLSNLRLGVLDEEKLSSDETFFQQMWKEYFKSTTIKERINLKLQRQHMPRRYWRYLTEMQ</sequence>
<evidence type="ECO:0000259" key="1">
    <source>
        <dbReference type="Pfam" id="PF13566"/>
    </source>
</evidence>
<comment type="caution">
    <text evidence="2">The sequence shown here is derived from an EMBL/GenBank/DDBJ whole genome shotgun (WGS) entry which is preliminary data.</text>
</comment>
<dbReference type="InterPro" id="IPR025404">
    <property type="entry name" value="DUF4130"/>
</dbReference>
<proteinExistence type="predicted"/>
<protein>
    <recommendedName>
        <fullName evidence="1">DUF4130 domain-containing protein</fullName>
    </recommendedName>
</protein>
<gene>
    <name evidence="2" type="ORF">SDC9_57843</name>
</gene>
<accession>A0A644X6B9</accession>
<dbReference type="AlphaFoldDB" id="A0A644X6B9"/>
<feature type="domain" description="DUF4130" evidence="1">
    <location>
        <begin position="83"/>
        <end position="253"/>
    </location>
</feature>
<dbReference type="NCBIfam" id="TIGR03915">
    <property type="entry name" value="SAM_7_link_chp"/>
    <property type="match status" value="1"/>
</dbReference>
<organism evidence="2">
    <name type="scientific">bioreactor metagenome</name>
    <dbReference type="NCBI Taxonomy" id="1076179"/>
    <lineage>
        <taxon>unclassified sequences</taxon>
        <taxon>metagenomes</taxon>
        <taxon>ecological metagenomes</taxon>
    </lineage>
</organism>
<name>A0A644X6B9_9ZZZZ</name>
<dbReference type="EMBL" id="VSSQ01001837">
    <property type="protein sequence ID" value="MPM11497.1"/>
    <property type="molecule type" value="Genomic_DNA"/>
</dbReference>
<dbReference type="InterPro" id="IPR023875">
    <property type="entry name" value="DNA_repair_put"/>
</dbReference>
<evidence type="ECO:0000313" key="2">
    <source>
        <dbReference type="EMBL" id="MPM11497.1"/>
    </source>
</evidence>